<dbReference type="RefSeq" id="XP_009019906.1">
    <property type="nucleotide sequence ID" value="XM_009021658.1"/>
</dbReference>
<feature type="compositionally biased region" description="Low complexity" evidence="1">
    <location>
        <begin position="271"/>
        <end position="300"/>
    </location>
</feature>
<gene>
    <name evidence="4" type="primary">20211004</name>
    <name evidence="3" type="ORF">HELRODRAFT_188725</name>
</gene>
<accession>T1FQA7</accession>
<feature type="transmembrane region" description="Helical" evidence="2">
    <location>
        <begin position="193"/>
        <end position="212"/>
    </location>
</feature>
<reference evidence="4" key="3">
    <citation type="submission" date="2015-06" db="UniProtKB">
        <authorList>
            <consortium name="EnsemblMetazoa"/>
        </authorList>
    </citation>
    <scope>IDENTIFICATION</scope>
</reference>
<keyword evidence="2" id="KW-0472">Membrane</keyword>
<sequence length="401" mass="44942">MKEVVEVIKDYTVRFQLPAASGCLVEFSTIIKNASDYSFLASENTTGVYKLLCKNQISYKHILYKENYLVGIFSRSIKCKLKAVYRGFWESIFMYIKLNDEVLNDMTFHTTNSSNITLELKSPNDVFVETDLSNSIACVWTITIIDPSITYTDMLMYEKMGTNFSTDNLNKDMVNMDNSDENQKSDRKNNYEIMIIAIISSLVFLVCIAVFVRKKIHDRSELKGSTSSERISNSQELTTSSLGISKTFKTSEKSVKEDSAPAKSHKPPFTPKTHTTTKPNKFFPNRTTKAAASKASQAKPTKPRTAAKARAATTKANTTTLAVPPTAAKPETGSPSDKVEIKIPATHTQNNRKTSKNDESDDDESDDDESDDELEVQKLAHVKSNKQENSSDDDEDDDDTW</sequence>
<evidence type="ECO:0000313" key="3">
    <source>
        <dbReference type="EMBL" id="ESO02498.1"/>
    </source>
</evidence>
<feature type="compositionally biased region" description="Acidic residues" evidence="1">
    <location>
        <begin position="390"/>
        <end position="401"/>
    </location>
</feature>
<dbReference type="GeneID" id="20211004"/>
<protein>
    <submittedName>
        <fullName evidence="3 4">Uncharacterized protein</fullName>
    </submittedName>
</protein>
<dbReference type="KEGG" id="hro:HELRODRAFT_188725"/>
<feature type="compositionally biased region" description="Polar residues" evidence="1">
    <location>
        <begin position="223"/>
        <end position="248"/>
    </location>
</feature>
<feature type="compositionally biased region" description="Low complexity" evidence="1">
    <location>
        <begin position="308"/>
        <end position="320"/>
    </location>
</feature>
<evidence type="ECO:0000313" key="5">
    <source>
        <dbReference type="Proteomes" id="UP000015101"/>
    </source>
</evidence>
<dbReference type="Proteomes" id="UP000015101">
    <property type="component" value="Unassembled WGS sequence"/>
</dbReference>
<evidence type="ECO:0000256" key="2">
    <source>
        <dbReference type="SAM" id="Phobius"/>
    </source>
</evidence>
<dbReference type="EMBL" id="KB096742">
    <property type="protein sequence ID" value="ESO02498.1"/>
    <property type="molecule type" value="Genomic_DNA"/>
</dbReference>
<feature type="compositionally biased region" description="Basic and acidic residues" evidence="1">
    <location>
        <begin position="249"/>
        <end position="260"/>
    </location>
</feature>
<feature type="compositionally biased region" description="Acidic residues" evidence="1">
    <location>
        <begin position="359"/>
        <end position="374"/>
    </location>
</feature>
<keyword evidence="5" id="KW-1185">Reference proteome</keyword>
<keyword evidence="2" id="KW-1133">Transmembrane helix</keyword>
<dbReference type="CTD" id="20211004"/>
<dbReference type="EnsemblMetazoa" id="HelroT188725">
    <property type="protein sequence ID" value="HelroP188725"/>
    <property type="gene ID" value="HelroG188725"/>
</dbReference>
<name>T1FQA7_HELRO</name>
<organism evidence="4 5">
    <name type="scientific">Helobdella robusta</name>
    <name type="common">Californian leech</name>
    <dbReference type="NCBI Taxonomy" id="6412"/>
    <lineage>
        <taxon>Eukaryota</taxon>
        <taxon>Metazoa</taxon>
        <taxon>Spiralia</taxon>
        <taxon>Lophotrochozoa</taxon>
        <taxon>Annelida</taxon>
        <taxon>Clitellata</taxon>
        <taxon>Hirudinea</taxon>
        <taxon>Rhynchobdellida</taxon>
        <taxon>Glossiphoniidae</taxon>
        <taxon>Helobdella</taxon>
    </lineage>
</organism>
<proteinExistence type="predicted"/>
<feature type="region of interest" description="Disordered" evidence="1">
    <location>
        <begin position="219"/>
        <end position="401"/>
    </location>
</feature>
<evidence type="ECO:0000313" key="4">
    <source>
        <dbReference type="EnsemblMetazoa" id="HelroP188725"/>
    </source>
</evidence>
<evidence type="ECO:0000256" key="1">
    <source>
        <dbReference type="SAM" id="MobiDB-lite"/>
    </source>
</evidence>
<reference evidence="3 5" key="2">
    <citation type="journal article" date="2013" name="Nature">
        <title>Insights into bilaterian evolution from three spiralian genomes.</title>
        <authorList>
            <person name="Simakov O."/>
            <person name="Marletaz F."/>
            <person name="Cho S.J."/>
            <person name="Edsinger-Gonzales E."/>
            <person name="Havlak P."/>
            <person name="Hellsten U."/>
            <person name="Kuo D.H."/>
            <person name="Larsson T."/>
            <person name="Lv J."/>
            <person name="Arendt D."/>
            <person name="Savage R."/>
            <person name="Osoegawa K."/>
            <person name="de Jong P."/>
            <person name="Grimwood J."/>
            <person name="Chapman J.A."/>
            <person name="Shapiro H."/>
            <person name="Aerts A."/>
            <person name="Otillar R.P."/>
            <person name="Terry A.Y."/>
            <person name="Boore J.L."/>
            <person name="Grigoriev I.V."/>
            <person name="Lindberg D.R."/>
            <person name="Seaver E.C."/>
            <person name="Weisblat D.A."/>
            <person name="Putnam N.H."/>
            <person name="Rokhsar D.S."/>
        </authorList>
    </citation>
    <scope>NUCLEOTIDE SEQUENCE</scope>
</reference>
<dbReference type="AlphaFoldDB" id="T1FQA7"/>
<dbReference type="EMBL" id="AMQM01000915">
    <property type="status" value="NOT_ANNOTATED_CDS"/>
    <property type="molecule type" value="Genomic_DNA"/>
</dbReference>
<reference evidence="5" key="1">
    <citation type="submission" date="2012-12" db="EMBL/GenBank/DDBJ databases">
        <authorList>
            <person name="Hellsten U."/>
            <person name="Grimwood J."/>
            <person name="Chapman J.A."/>
            <person name="Shapiro H."/>
            <person name="Aerts A."/>
            <person name="Otillar R.P."/>
            <person name="Terry A.Y."/>
            <person name="Boore J.L."/>
            <person name="Simakov O."/>
            <person name="Marletaz F."/>
            <person name="Cho S.-J."/>
            <person name="Edsinger-Gonzales E."/>
            <person name="Havlak P."/>
            <person name="Kuo D.-H."/>
            <person name="Larsson T."/>
            <person name="Lv J."/>
            <person name="Arendt D."/>
            <person name="Savage R."/>
            <person name="Osoegawa K."/>
            <person name="de Jong P."/>
            <person name="Lindberg D.R."/>
            <person name="Seaver E.C."/>
            <person name="Weisblat D.A."/>
            <person name="Putnam N.H."/>
            <person name="Grigoriev I.V."/>
            <person name="Rokhsar D.S."/>
        </authorList>
    </citation>
    <scope>NUCLEOTIDE SEQUENCE</scope>
</reference>
<keyword evidence="2" id="KW-0812">Transmembrane</keyword>
<dbReference type="HOGENOM" id="CLU_687491_0_0_1"/>
<dbReference type="InParanoid" id="T1FQA7"/>